<dbReference type="AlphaFoldDB" id="A0A6G1CV83"/>
<evidence type="ECO:0000313" key="3">
    <source>
        <dbReference type="Proteomes" id="UP000479710"/>
    </source>
</evidence>
<organism evidence="2 3">
    <name type="scientific">Oryza meyeriana var. granulata</name>
    <dbReference type="NCBI Taxonomy" id="110450"/>
    <lineage>
        <taxon>Eukaryota</taxon>
        <taxon>Viridiplantae</taxon>
        <taxon>Streptophyta</taxon>
        <taxon>Embryophyta</taxon>
        <taxon>Tracheophyta</taxon>
        <taxon>Spermatophyta</taxon>
        <taxon>Magnoliopsida</taxon>
        <taxon>Liliopsida</taxon>
        <taxon>Poales</taxon>
        <taxon>Poaceae</taxon>
        <taxon>BOP clade</taxon>
        <taxon>Oryzoideae</taxon>
        <taxon>Oryzeae</taxon>
        <taxon>Oryzinae</taxon>
        <taxon>Oryza</taxon>
        <taxon>Oryza meyeriana</taxon>
    </lineage>
</organism>
<reference evidence="2 3" key="1">
    <citation type="submission" date="2019-11" db="EMBL/GenBank/DDBJ databases">
        <title>Whole genome sequence of Oryza granulata.</title>
        <authorList>
            <person name="Li W."/>
        </authorList>
    </citation>
    <scope>NUCLEOTIDE SEQUENCE [LARGE SCALE GENOMIC DNA]</scope>
    <source>
        <strain evidence="3">cv. Menghai</strain>
        <tissue evidence="2">Leaf</tissue>
    </source>
</reference>
<comment type="caution">
    <text evidence="2">The sequence shown here is derived from an EMBL/GenBank/DDBJ whole genome shotgun (WGS) entry which is preliminary data.</text>
</comment>
<protein>
    <submittedName>
        <fullName evidence="2">Uncharacterized protein</fullName>
    </submittedName>
</protein>
<dbReference type="EMBL" id="SPHZ02000008">
    <property type="protein sequence ID" value="KAF0904001.1"/>
    <property type="molecule type" value="Genomic_DNA"/>
</dbReference>
<dbReference type="Proteomes" id="UP000479710">
    <property type="component" value="Unassembled WGS sequence"/>
</dbReference>
<keyword evidence="3" id="KW-1185">Reference proteome</keyword>
<sequence>MTVNASPTSAFTRVAARASLSASAPATALAATSATAPRTGRYTTRRPGVFTNHHTGRGTGGDCPGNPDLPVPSQDFGGSFHGRHHHYRLRDGDKFYHYSGHRFVYTCASTGLRLGTAQDGAGQHSRLPEDRCTTGVGIDSEGDLVDPARYCTTYYLYHGSRDYSCVHIFTDIDHLWPCGTLLSEPGHHGSAR</sequence>
<name>A0A6G1CV83_9ORYZ</name>
<proteinExistence type="predicted"/>
<feature type="compositionally biased region" description="Low complexity" evidence="1">
    <location>
        <begin position="26"/>
        <end position="48"/>
    </location>
</feature>
<feature type="region of interest" description="Disordered" evidence="1">
    <location>
        <begin position="26"/>
        <end position="66"/>
    </location>
</feature>
<evidence type="ECO:0000313" key="2">
    <source>
        <dbReference type="EMBL" id="KAF0904001.1"/>
    </source>
</evidence>
<accession>A0A6G1CV83</accession>
<evidence type="ECO:0000256" key="1">
    <source>
        <dbReference type="SAM" id="MobiDB-lite"/>
    </source>
</evidence>
<gene>
    <name evidence="2" type="ORF">E2562_030500</name>
</gene>